<evidence type="ECO:0000313" key="2">
    <source>
        <dbReference type="Proteomes" id="UP000708208"/>
    </source>
</evidence>
<protein>
    <submittedName>
        <fullName evidence="1">Uncharacterized protein</fullName>
    </submittedName>
</protein>
<proteinExistence type="predicted"/>
<accession>A0A8J2JTP5</accession>
<evidence type="ECO:0000313" key="1">
    <source>
        <dbReference type="EMBL" id="CAG7726117.1"/>
    </source>
</evidence>
<dbReference type="Proteomes" id="UP000708208">
    <property type="component" value="Unassembled WGS sequence"/>
</dbReference>
<reference evidence="1" key="1">
    <citation type="submission" date="2021-06" db="EMBL/GenBank/DDBJ databases">
        <authorList>
            <person name="Hodson N. C."/>
            <person name="Mongue J. A."/>
            <person name="Jaron S. K."/>
        </authorList>
    </citation>
    <scope>NUCLEOTIDE SEQUENCE</scope>
</reference>
<sequence length="43" mass="4619">VKGRGGLTGWTTLARQVNILTPGILTVWNGKQSQATAKVRLNN</sequence>
<dbReference type="EMBL" id="CAJVCH010131017">
    <property type="protein sequence ID" value="CAG7726117.1"/>
    <property type="molecule type" value="Genomic_DNA"/>
</dbReference>
<keyword evidence="2" id="KW-1185">Reference proteome</keyword>
<feature type="non-terminal residue" evidence="1">
    <location>
        <position position="1"/>
    </location>
</feature>
<dbReference type="AlphaFoldDB" id="A0A8J2JTP5"/>
<comment type="caution">
    <text evidence="1">The sequence shown here is derived from an EMBL/GenBank/DDBJ whole genome shotgun (WGS) entry which is preliminary data.</text>
</comment>
<organism evidence="1 2">
    <name type="scientific">Allacma fusca</name>
    <dbReference type="NCBI Taxonomy" id="39272"/>
    <lineage>
        <taxon>Eukaryota</taxon>
        <taxon>Metazoa</taxon>
        <taxon>Ecdysozoa</taxon>
        <taxon>Arthropoda</taxon>
        <taxon>Hexapoda</taxon>
        <taxon>Collembola</taxon>
        <taxon>Symphypleona</taxon>
        <taxon>Sminthuridae</taxon>
        <taxon>Allacma</taxon>
    </lineage>
</organism>
<gene>
    <name evidence="1" type="ORF">AFUS01_LOCUS15045</name>
</gene>
<name>A0A8J2JTP5_9HEXA</name>